<protein>
    <submittedName>
        <fullName evidence="1">Uncharacterized protein</fullName>
    </submittedName>
</protein>
<organism evidence="1 2">
    <name type="scientific">Mucuna pruriens</name>
    <name type="common">Velvet bean</name>
    <name type="synonym">Dolichos pruriens</name>
    <dbReference type="NCBI Taxonomy" id="157652"/>
    <lineage>
        <taxon>Eukaryota</taxon>
        <taxon>Viridiplantae</taxon>
        <taxon>Streptophyta</taxon>
        <taxon>Embryophyta</taxon>
        <taxon>Tracheophyta</taxon>
        <taxon>Spermatophyta</taxon>
        <taxon>Magnoliopsida</taxon>
        <taxon>eudicotyledons</taxon>
        <taxon>Gunneridae</taxon>
        <taxon>Pentapetalae</taxon>
        <taxon>rosids</taxon>
        <taxon>fabids</taxon>
        <taxon>Fabales</taxon>
        <taxon>Fabaceae</taxon>
        <taxon>Papilionoideae</taxon>
        <taxon>50 kb inversion clade</taxon>
        <taxon>NPAAA clade</taxon>
        <taxon>indigoferoid/millettioid clade</taxon>
        <taxon>Phaseoleae</taxon>
        <taxon>Mucuna</taxon>
    </lineage>
</organism>
<comment type="caution">
    <text evidence="1">The sequence shown here is derived from an EMBL/GenBank/DDBJ whole genome shotgun (WGS) entry which is preliminary data.</text>
</comment>
<reference evidence="1" key="1">
    <citation type="submission" date="2018-05" db="EMBL/GenBank/DDBJ databases">
        <title>Draft genome of Mucuna pruriens seed.</title>
        <authorList>
            <person name="Nnadi N.E."/>
            <person name="Vos R."/>
            <person name="Hasami M.H."/>
            <person name="Devisetty U.K."/>
            <person name="Aguiy J.C."/>
        </authorList>
    </citation>
    <scope>NUCLEOTIDE SEQUENCE [LARGE SCALE GENOMIC DNA]</scope>
    <source>
        <strain evidence="1">JCA_2017</strain>
    </source>
</reference>
<name>A0A371EYG9_MUCPR</name>
<dbReference type="EMBL" id="QJKJ01011459">
    <property type="protein sequence ID" value="RDX71115.1"/>
    <property type="molecule type" value="Genomic_DNA"/>
</dbReference>
<dbReference type="Proteomes" id="UP000257109">
    <property type="component" value="Unassembled WGS sequence"/>
</dbReference>
<proteinExistence type="predicted"/>
<gene>
    <name evidence="1" type="ORF">CR513_49580</name>
</gene>
<evidence type="ECO:0000313" key="1">
    <source>
        <dbReference type="EMBL" id="RDX71115.1"/>
    </source>
</evidence>
<keyword evidence="2" id="KW-1185">Reference proteome</keyword>
<dbReference type="AlphaFoldDB" id="A0A371EYG9"/>
<accession>A0A371EYG9</accession>
<sequence>MNLGRHEEYGEKHGKGIDHMEVKALQESMTRKRLKWLGEKVKHTMGLLIGQGGPTQGPTLFTLWDYYKDCNTWRGEMILKATKTEGHAVNIPPLLKYQNYDYWKQRRMAFFVENGNYIPTIKEGVEMPRSLWNEEHKIRYLLNSKARNFLMCALTKSEDEKVHNCKSFKEI</sequence>
<feature type="non-terminal residue" evidence="1">
    <location>
        <position position="1"/>
    </location>
</feature>
<dbReference type="OrthoDB" id="1418274at2759"/>
<evidence type="ECO:0000313" key="2">
    <source>
        <dbReference type="Proteomes" id="UP000257109"/>
    </source>
</evidence>